<name>A0A9W8IKR8_9FUNG</name>
<dbReference type="EMBL" id="JANBUY010000051">
    <property type="protein sequence ID" value="KAJ2865836.1"/>
    <property type="molecule type" value="Genomic_DNA"/>
</dbReference>
<organism evidence="1 2">
    <name type="scientific">Coemansia aciculifera</name>
    <dbReference type="NCBI Taxonomy" id="417176"/>
    <lineage>
        <taxon>Eukaryota</taxon>
        <taxon>Fungi</taxon>
        <taxon>Fungi incertae sedis</taxon>
        <taxon>Zoopagomycota</taxon>
        <taxon>Kickxellomycotina</taxon>
        <taxon>Kickxellomycetes</taxon>
        <taxon>Kickxellales</taxon>
        <taxon>Kickxellaceae</taxon>
        <taxon>Coemansia</taxon>
    </lineage>
</organism>
<sequence length="263" mass="29736">MPQVEVRHPDSLVKQLSQLAADVEYKIYCKPMPLELQPAGLTYLMYADMDNKEGSELILPIAQRSASTLQFLHIQLYELADISPLMQRADGGYIQYPCLHTLKLGAAATFKLTQWPVYPGAAPFSRLHHLTTGIEYCFGDNTPFRGNAGTLQCLDLNLGPKTVEMLKTYKVFTPHSHPKLHWVKLGERTASKQDLFDTDAEYIRFLQRIGLDAPVRDFKVPVFGEYTCIQVLELPNMPLSFWEVIELLKISLLAPCDHAWAGL</sequence>
<dbReference type="AlphaFoldDB" id="A0A9W8IKR8"/>
<comment type="caution">
    <text evidence="1">The sequence shown here is derived from an EMBL/GenBank/DDBJ whole genome shotgun (WGS) entry which is preliminary data.</text>
</comment>
<dbReference type="Proteomes" id="UP001140074">
    <property type="component" value="Unassembled WGS sequence"/>
</dbReference>
<keyword evidence="2" id="KW-1185">Reference proteome</keyword>
<evidence type="ECO:0000313" key="2">
    <source>
        <dbReference type="Proteomes" id="UP001140074"/>
    </source>
</evidence>
<protein>
    <submittedName>
        <fullName evidence="1">Uncharacterized protein</fullName>
    </submittedName>
</protein>
<reference evidence="1" key="1">
    <citation type="submission" date="2022-07" db="EMBL/GenBank/DDBJ databases">
        <title>Phylogenomic reconstructions and comparative analyses of Kickxellomycotina fungi.</title>
        <authorList>
            <person name="Reynolds N.K."/>
            <person name="Stajich J.E."/>
            <person name="Barry K."/>
            <person name="Grigoriev I.V."/>
            <person name="Crous P."/>
            <person name="Smith M.E."/>
        </authorList>
    </citation>
    <scope>NUCLEOTIDE SEQUENCE</scope>
    <source>
        <strain evidence="1">RSA 476</strain>
    </source>
</reference>
<proteinExistence type="predicted"/>
<accession>A0A9W8IKR8</accession>
<evidence type="ECO:0000313" key="1">
    <source>
        <dbReference type="EMBL" id="KAJ2865836.1"/>
    </source>
</evidence>
<gene>
    <name evidence="1" type="ORF">GGH94_001968</name>
</gene>